<dbReference type="SUPFAM" id="SSF103657">
    <property type="entry name" value="BAR/IMD domain-like"/>
    <property type="match status" value="1"/>
</dbReference>
<dbReference type="Proteomes" id="UP000217033">
    <property type="component" value="Unassembled WGS sequence"/>
</dbReference>
<proteinExistence type="predicted"/>
<keyword evidence="2" id="KW-1185">Reference proteome</keyword>
<accession>A0ABX4H498</accession>
<gene>
    <name evidence="1" type="ORF">CJF60_05065</name>
</gene>
<dbReference type="EMBL" id="NQMN01000003">
    <property type="protein sequence ID" value="PAF54613.1"/>
    <property type="molecule type" value="Genomic_DNA"/>
</dbReference>
<sequence>MTKKRDYITLTEVNEIAKKFKDKKIYVLDDTDDRFTATIEFMDKKITKPKDNDDRFDKLEKKVDQISADLNKLSKTVDTLSSDFATLSTTVNGLIQTVSNLSQTVDGLVQANIVLTQNLNQIANIVAKLSDTVVEGFKQVNQRLDVLEADVSDLKVTVADLVVRMERVEDILERNNLR</sequence>
<dbReference type="InterPro" id="IPR027267">
    <property type="entry name" value="AH/BAR_dom_sf"/>
</dbReference>
<dbReference type="Gene3D" id="1.10.287.950">
    <property type="entry name" value="Methyl-accepting chemotaxis protein"/>
    <property type="match status" value="1"/>
</dbReference>
<protein>
    <submittedName>
        <fullName evidence="1">Uncharacterized protein</fullName>
    </submittedName>
</protein>
<name>A0ABX4H498_9BACT</name>
<dbReference type="RefSeq" id="WP_084232750.1">
    <property type="nucleotide sequence ID" value="NZ_FWXE01000013.1"/>
</dbReference>
<organism evidence="1 2">
    <name type="scientific">Mycoplasmopsis agassizii</name>
    <dbReference type="NCBI Taxonomy" id="33922"/>
    <lineage>
        <taxon>Bacteria</taxon>
        <taxon>Bacillati</taxon>
        <taxon>Mycoplasmatota</taxon>
        <taxon>Mycoplasmoidales</taxon>
        <taxon>Metamycoplasmataceae</taxon>
        <taxon>Mycoplasmopsis</taxon>
    </lineage>
</organism>
<evidence type="ECO:0000313" key="2">
    <source>
        <dbReference type="Proteomes" id="UP000217033"/>
    </source>
</evidence>
<reference evidence="1" key="1">
    <citation type="submission" date="2017-08" db="EMBL/GenBank/DDBJ databases">
        <authorList>
            <person name="Alvarez-Ponce D."/>
            <person name="Weitzman C.L."/>
            <person name="Tillett R.L."/>
            <person name="Sandmeier F.C."/>
            <person name="Tracy C.R."/>
        </authorList>
    </citation>
    <scope>NUCLEOTIDE SEQUENCE [LARGE SCALE GENOMIC DNA]</scope>
    <source>
        <strain evidence="1">PS6</strain>
    </source>
</reference>
<evidence type="ECO:0000313" key="1">
    <source>
        <dbReference type="EMBL" id="PAF54613.1"/>
    </source>
</evidence>
<comment type="caution">
    <text evidence="1">The sequence shown here is derived from an EMBL/GenBank/DDBJ whole genome shotgun (WGS) entry which is preliminary data.</text>
</comment>